<reference evidence="1 3" key="2">
    <citation type="journal article" date="2014" name="BMC Genomics">
        <title>An improved genome release (version Mt4.0) for the model legume Medicago truncatula.</title>
        <authorList>
            <person name="Tang H."/>
            <person name="Krishnakumar V."/>
            <person name="Bidwell S."/>
            <person name="Rosen B."/>
            <person name="Chan A."/>
            <person name="Zhou S."/>
            <person name="Gentzbittel L."/>
            <person name="Childs K.L."/>
            <person name="Yandell M."/>
            <person name="Gundlach H."/>
            <person name="Mayer K.F."/>
            <person name="Schwartz D.C."/>
            <person name="Town C.D."/>
        </authorList>
    </citation>
    <scope>GENOME REANNOTATION</scope>
    <source>
        <strain evidence="1">A17</strain>
        <strain evidence="2 3">cv. Jemalong A17</strain>
    </source>
</reference>
<dbReference type="AlphaFoldDB" id="A0A072UYB7"/>
<evidence type="ECO:0000313" key="1">
    <source>
        <dbReference type="EMBL" id="KEH34396.1"/>
    </source>
</evidence>
<protein>
    <submittedName>
        <fullName evidence="1 2">Uncharacterized protein</fullName>
    </submittedName>
</protein>
<dbReference type="EnsemblPlants" id="KEH34396">
    <property type="protein sequence ID" value="KEH34396"/>
    <property type="gene ID" value="MTR_3g465810"/>
</dbReference>
<name>A0A072UYB7_MEDTR</name>
<accession>A0A072UYB7</accession>
<gene>
    <name evidence="1" type="ordered locus">MTR_3g465810</name>
</gene>
<proteinExistence type="predicted"/>
<reference evidence="2" key="3">
    <citation type="submission" date="2015-04" db="UniProtKB">
        <authorList>
            <consortium name="EnsemblPlants"/>
        </authorList>
    </citation>
    <scope>IDENTIFICATION</scope>
    <source>
        <strain evidence="2">cv. Jemalong A17</strain>
    </source>
</reference>
<evidence type="ECO:0000313" key="3">
    <source>
        <dbReference type="Proteomes" id="UP000002051"/>
    </source>
</evidence>
<dbReference type="Proteomes" id="UP000002051">
    <property type="component" value="Chromosome 3"/>
</dbReference>
<evidence type="ECO:0000313" key="2">
    <source>
        <dbReference type="EnsemblPlants" id="KEH34396"/>
    </source>
</evidence>
<organism evidence="1 3">
    <name type="scientific">Medicago truncatula</name>
    <name type="common">Barrel medic</name>
    <name type="synonym">Medicago tribuloides</name>
    <dbReference type="NCBI Taxonomy" id="3880"/>
    <lineage>
        <taxon>Eukaryota</taxon>
        <taxon>Viridiplantae</taxon>
        <taxon>Streptophyta</taxon>
        <taxon>Embryophyta</taxon>
        <taxon>Tracheophyta</taxon>
        <taxon>Spermatophyta</taxon>
        <taxon>Magnoliopsida</taxon>
        <taxon>eudicotyledons</taxon>
        <taxon>Gunneridae</taxon>
        <taxon>Pentapetalae</taxon>
        <taxon>rosids</taxon>
        <taxon>fabids</taxon>
        <taxon>Fabales</taxon>
        <taxon>Fabaceae</taxon>
        <taxon>Papilionoideae</taxon>
        <taxon>50 kb inversion clade</taxon>
        <taxon>NPAAA clade</taxon>
        <taxon>Hologalegina</taxon>
        <taxon>IRL clade</taxon>
        <taxon>Trifolieae</taxon>
        <taxon>Medicago</taxon>
    </lineage>
</organism>
<reference evidence="1 3" key="1">
    <citation type="journal article" date="2011" name="Nature">
        <title>The Medicago genome provides insight into the evolution of rhizobial symbioses.</title>
        <authorList>
            <person name="Young N.D."/>
            <person name="Debelle F."/>
            <person name="Oldroyd G.E."/>
            <person name="Geurts R."/>
            <person name="Cannon S.B."/>
            <person name="Udvardi M.K."/>
            <person name="Benedito V.A."/>
            <person name="Mayer K.F."/>
            <person name="Gouzy J."/>
            <person name="Schoof H."/>
            <person name="Van de Peer Y."/>
            <person name="Proost S."/>
            <person name="Cook D.R."/>
            <person name="Meyers B.C."/>
            <person name="Spannagl M."/>
            <person name="Cheung F."/>
            <person name="De Mita S."/>
            <person name="Krishnakumar V."/>
            <person name="Gundlach H."/>
            <person name="Zhou S."/>
            <person name="Mudge J."/>
            <person name="Bharti A.K."/>
            <person name="Murray J.D."/>
            <person name="Naoumkina M.A."/>
            <person name="Rosen B."/>
            <person name="Silverstein K.A."/>
            <person name="Tang H."/>
            <person name="Rombauts S."/>
            <person name="Zhao P.X."/>
            <person name="Zhou P."/>
            <person name="Barbe V."/>
            <person name="Bardou P."/>
            <person name="Bechner M."/>
            <person name="Bellec A."/>
            <person name="Berger A."/>
            <person name="Berges H."/>
            <person name="Bidwell S."/>
            <person name="Bisseling T."/>
            <person name="Choisne N."/>
            <person name="Couloux A."/>
            <person name="Denny R."/>
            <person name="Deshpande S."/>
            <person name="Dai X."/>
            <person name="Doyle J.J."/>
            <person name="Dudez A.M."/>
            <person name="Farmer A.D."/>
            <person name="Fouteau S."/>
            <person name="Franken C."/>
            <person name="Gibelin C."/>
            <person name="Gish J."/>
            <person name="Goldstein S."/>
            <person name="Gonzalez A.J."/>
            <person name="Green P.J."/>
            <person name="Hallab A."/>
            <person name="Hartog M."/>
            <person name="Hua A."/>
            <person name="Humphray S.J."/>
            <person name="Jeong D.H."/>
            <person name="Jing Y."/>
            <person name="Jocker A."/>
            <person name="Kenton S.M."/>
            <person name="Kim D.J."/>
            <person name="Klee K."/>
            <person name="Lai H."/>
            <person name="Lang C."/>
            <person name="Lin S."/>
            <person name="Macmil S.L."/>
            <person name="Magdelenat G."/>
            <person name="Matthews L."/>
            <person name="McCorrison J."/>
            <person name="Monaghan E.L."/>
            <person name="Mun J.H."/>
            <person name="Najar F.Z."/>
            <person name="Nicholson C."/>
            <person name="Noirot C."/>
            <person name="O'Bleness M."/>
            <person name="Paule C.R."/>
            <person name="Poulain J."/>
            <person name="Prion F."/>
            <person name="Qin B."/>
            <person name="Qu C."/>
            <person name="Retzel E.F."/>
            <person name="Riddle C."/>
            <person name="Sallet E."/>
            <person name="Samain S."/>
            <person name="Samson N."/>
            <person name="Sanders I."/>
            <person name="Saurat O."/>
            <person name="Scarpelli C."/>
            <person name="Schiex T."/>
            <person name="Segurens B."/>
            <person name="Severin A.J."/>
            <person name="Sherrier D.J."/>
            <person name="Shi R."/>
            <person name="Sims S."/>
            <person name="Singer S.R."/>
            <person name="Sinharoy S."/>
            <person name="Sterck L."/>
            <person name="Viollet A."/>
            <person name="Wang B.B."/>
            <person name="Wang K."/>
            <person name="Wang M."/>
            <person name="Wang X."/>
            <person name="Warfsmann J."/>
            <person name="Weissenbach J."/>
            <person name="White D.D."/>
            <person name="White J.D."/>
            <person name="Wiley G.B."/>
            <person name="Wincker P."/>
            <person name="Xing Y."/>
            <person name="Yang L."/>
            <person name="Yao Z."/>
            <person name="Ying F."/>
            <person name="Zhai J."/>
            <person name="Zhou L."/>
            <person name="Zuber A."/>
            <person name="Denarie J."/>
            <person name="Dixon R.A."/>
            <person name="May G.D."/>
            <person name="Schwartz D.C."/>
            <person name="Rogers J."/>
            <person name="Quetier F."/>
            <person name="Town C.D."/>
            <person name="Roe B.A."/>
        </authorList>
    </citation>
    <scope>NUCLEOTIDE SEQUENCE [LARGE SCALE GENOMIC DNA]</scope>
    <source>
        <strain evidence="1">A17</strain>
        <strain evidence="2 3">cv. Jemalong A17</strain>
    </source>
</reference>
<dbReference type="HOGENOM" id="CLU_3090236_0_0_1"/>
<keyword evidence="3" id="KW-1185">Reference proteome</keyword>
<sequence length="52" mass="5911">MVLTSSSFMSFIRLNRTLLTESVDRLELDVDLIHLSFQPREGDISANPEQMG</sequence>
<dbReference type="EMBL" id="CM001219">
    <property type="protein sequence ID" value="KEH34396.1"/>
    <property type="molecule type" value="Genomic_DNA"/>
</dbReference>